<evidence type="ECO:0000313" key="2">
    <source>
        <dbReference type="Proteomes" id="UP000831701"/>
    </source>
</evidence>
<proteinExistence type="predicted"/>
<dbReference type="EMBL" id="CM041553">
    <property type="protein sequence ID" value="KAI3352501.1"/>
    <property type="molecule type" value="Genomic_DNA"/>
</dbReference>
<sequence>MLRHIVHYQLDENEINDETAPGKTLHTSNSEHCQTRLYYFEKASLLKLLTVHHPGGPESYENTFGFMIMMSKTLYPVDHIEVRGIHGSILTCSLGFFFNFIPNRETEVGNKGPRLDSSHGRTSLISLLITCFVLDYLVETCDSEWNECFVFAVEEKEAEWKQADSLCTKQTTVTYLGKVVGQGEVHSVLAKVEAIQGFPVPNTKKELMRFLGMIGYYRSFCRNFSTVVAPLTNLLSPPSYSSDNAKIGYVVNLLRGKASDWATALWQANSPVLQSFDSFIAEMKKVFDHPVQGQEAVKRLLDLRQGSQSVAAYSVDFSILAAASGWDSLALKWIFYKGLAEKIKDKLSLRDEPDSLDSLISLAIRIDNRLQRTTKGKRDF</sequence>
<organism evidence="1 2">
    <name type="scientific">Scortum barcoo</name>
    <name type="common">barcoo grunter</name>
    <dbReference type="NCBI Taxonomy" id="214431"/>
    <lineage>
        <taxon>Eukaryota</taxon>
        <taxon>Metazoa</taxon>
        <taxon>Chordata</taxon>
        <taxon>Craniata</taxon>
        <taxon>Vertebrata</taxon>
        <taxon>Euteleostomi</taxon>
        <taxon>Actinopterygii</taxon>
        <taxon>Neopterygii</taxon>
        <taxon>Teleostei</taxon>
        <taxon>Neoteleostei</taxon>
        <taxon>Acanthomorphata</taxon>
        <taxon>Eupercaria</taxon>
        <taxon>Centrarchiformes</taxon>
        <taxon>Terapontoidei</taxon>
        <taxon>Terapontidae</taxon>
        <taxon>Scortum</taxon>
    </lineage>
</organism>
<reference evidence="1" key="1">
    <citation type="submission" date="2022-04" db="EMBL/GenBank/DDBJ databases">
        <title>Jade perch genome.</title>
        <authorList>
            <person name="Chao B."/>
        </authorList>
    </citation>
    <scope>NUCLEOTIDE SEQUENCE</scope>
    <source>
        <strain evidence="1">CB-2022</strain>
    </source>
</reference>
<keyword evidence="2" id="KW-1185">Reference proteome</keyword>
<accession>A0ACB8VAG1</accession>
<gene>
    <name evidence="1" type="ORF">L3Q82_005453</name>
</gene>
<protein>
    <submittedName>
        <fullName evidence="1">Uncharacterized protein</fullName>
    </submittedName>
</protein>
<comment type="caution">
    <text evidence="1">The sequence shown here is derived from an EMBL/GenBank/DDBJ whole genome shotgun (WGS) entry which is preliminary data.</text>
</comment>
<dbReference type="Proteomes" id="UP000831701">
    <property type="component" value="Chromosome 23"/>
</dbReference>
<evidence type="ECO:0000313" key="1">
    <source>
        <dbReference type="EMBL" id="KAI3352501.1"/>
    </source>
</evidence>
<name>A0ACB8VAG1_9TELE</name>